<dbReference type="PANTHER" id="PTHR30024">
    <property type="entry name" value="ALIPHATIC SULFONATES-BINDING PROTEIN-RELATED"/>
    <property type="match status" value="1"/>
</dbReference>
<name>A0A6V8SC20_9CLOT</name>
<protein>
    <recommendedName>
        <fullName evidence="3">Solute-binding protein family 3/N-terminal domain-containing protein</fullName>
    </recommendedName>
</protein>
<gene>
    <name evidence="4" type="ORF">bsdtw1_00655</name>
</gene>
<dbReference type="Pfam" id="PF09084">
    <property type="entry name" value="NMT1"/>
    <property type="match status" value="1"/>
</dbReference>
<sequence length="321" mass="34638">MTKLKKILALLTSSALVLSLTACSPVKEEASTSTKTSSKQTLNFGAMSSVDAAVLVIGNEKGYFKKEGVDVNLQTFKNSKDRDAAFQAGNLDGVICDEIAISLYQNADFDVKITGVTNGDFMLIANSKSGIKSVCDLKGKSVAISEKTSIEYSLDKILEKNSIDPKEVKKSIVPAIPTRLEMLRNGNIDAALLPEPFASLALKDGGIRLGSAGDINVYSSVTAFTQKAIDSKSSEIKAFYKAYNEAVDYLNNTPVSEYEDTIIKSVGYPADMKGKLNLPKFKKNALPKEADVQAVIDWTVKNGLVKKTLTPKDVMNDIGIK</sequence>
<evidence type="ECO:0000259" key="3">
    <source>
        <dbReference type="SMART" id="SM00062"/>
    </source>
</evidence>
<evidence type="ECO:0000256" key="1">
    <source>
        <dbReference type="ARBA" id="ARBA00010742"/>
    </source>
</evidence>
<reference evidence="4 5" key="1">
    <citation type="submission" date="2020-07" db="EMBL/GenBank/DDBJ databases">
        <title>A new beta-1,3-glucan-decomposing anaerobic bacterium isolated from anoxic soil subjected to biological soil disinfestation.</title>
        <authorList>
            <person name="Ueki A."/>
            <person name="Tonouchi A."/>
        </authorList>
    </citation>
    <scope>NUCLEOTIDE SEQUENCE [LARGE SCALE GENOMIC DNA]</scope>
    <source>
        <strain evidence="4 5">TW1</strain>
    </source>
</reference>
<dbReference type="InterPro" id="IPR001638">
    <property type="entry name" value="Solute-binding_3/MltF_N"/>
</dbReference>
<feature type="signal peptide" evidence="2">
    <location>
        <begin position="1"/>
        <end position="22"/>
    </location>
</feature>
<feature type="domain" description="Solute-binding protein family 3/N-terminal" evidence="3">
    <location>
        <begin position="41"/>
        <end position="270"/>
    </location>
</feature>
<dbReference type="PROSITE" id="PS51257">
    <property type="entry name" value="PROKAR_LIPOPROTEIN"/>
    <property type="match status" value="1"/>
</dbReference>
<evidence type="ECO:0000313" key="4">
    <source>
        <dbReference type="EMBL" id="GFP74600.1"/>
    </source>
</evidence>
<dbReference type="SUPFAM" id="SSF53850">
    <property type="entry name" value="Periplasmic binding protein-like II"/>
    <property type="match status" value="1"/>
</dbReference>
<keyword evidence="2" id="KW-0732">Signal</keyword>
<accession>A0A6V8SC20</accession>
<dbReference type="InterPro" id="IPR015168">
    <property type="entry name" value="SsuA/THI5"/>
</dbReference>
<dbReference type="AlphaFoldDB" id="A0A6V8SC20"/>
<dbReference type="Proteomes" id="UP000580568">
    <property type="component" value="Unassembled WGS sequence"/>
</dbReference>
<dbReference type="RefSeq" id="WP_183276155.1">
    <property type="nucleotide sequence ID" value="NZ_BLZR01000001.1"/>
</dbReference>
<evidence type="ECO:0000256" key="2">
    <source>
        <dbReference type="SAM" id="SignalP"/>
    </source>
</evidence>
<comment type="caution">
    <text evidence="4">The sequence shown here is derived from an EMBL/GenBank/DDBJ whole genome shotgun (WGS) entry which is preliminary data.</text>
</comment>
<organism evidence="4 5">
    <name type="scientific">Clostridium fungisolvens</name>
    <dbReference type="NCBI Taxonomy" id="1604897"/>
    <lineage>
        <taxon>Bacteria</taxon>
        <taxon>Bacillati</taxon>
        <taxon>Bacillota</taxon>
        <taxon>Clostridia</taxon>
        <taxon>Eubacteriales</taxon>
        <taxon>Clostridiaceae</taxon>
        <taxon>Clostridium</taxon>
    </lineage>
</organism>
<keyword evidence="5" id="KW-1185">Reference proteome</keyword>
<proteinExistence type="inferred from homology"/>
<feature type="chain" id="PRO_5039445191" description="Solute-binding protein family 3/N-terminal domain-containing protein" evidence="2">
    <location>
        <begin position="23"/>
        <end position="321"/>
    </location>
</feature>
<dbReference type="EMBL" id="BLZR01000001">
    <property type="protein sequence ID" value="GFP74600.1"/>
    <property type="molecule type" value="Genomic_DNA"/>
</dbReference>
<comment type="similarity">
    <text evidence="1">Belongs to the bacterial solute-binding protein SsuA/TauA family.</text>
</comment>
<dbReference type="SMART" id="SM00062">
    <property type="entry name" value="PBPb"/>
    <property type="match status" value="1"/>
</dbReference>
<dbReference type="Gene3D" id="3.40.190.10">
    <property type="entry name" value="Periplasmic binding protein-like II"/>
    <property type="match status" value="2"/>
</dbReference>
<evidence type="ECO:0000313" key="5">
    <source>
        <dbReference type="Proteomes" id="UP000580568"/>
    </source>
</evidence>